<dbReference type="AlphaFoldDB" id="A0A4Y7T255"/>
<dbReference type="Pfam" id="PF12770">
    <property type="entry name" value="CHAT"/>
    <property type="match status" value="1"/>
</dbReference>
<evidence type="ECO:0000256" key="1">
    <source>
        <dbReference type="SAM" id="MobiDB-lite"/>
    </source>
</evidence>
<evidence type="ECO:0000259" key="2">
    <source>
        <dbReference type="Pfam" id="PF12770"/>
    </source>
</evidence>
<evidence type="ECO:0000313" key="4">
    <source>
        <dbReference type="Proteomes" id="UP000298030"/>
    </source>
</evidence>
<dbReference type="EMBL" id="QPFP01000039">
    <property type="protein sequence ID" value="TEB27609.1"/>
    <property type="molecule type" value="Genomic_DNA"/>
</dbReference>
<accession>A0A4Y7T255</accession>
<feature type="domain" description="CHAT" evidence="2">
    <location>
        <begin position="375"/>
        <end position="670"/>
    </location>
</feature>
<dbReference type="STRING" id="71717.A0A4Y7T255"/>
<organism evidence="3 4">
    <name type="scientific">Coprinellus micaceus</name>
    <name type="common">Glistening ink-cap mushroom</name>
    <name type="synonym">Coprinus micaceus</name>
    <dbReference type="NCBI Taxonomy" id="71717"/>
    <lineage>
        <taxon>Eukaryota</taxon>
        <taxon>Fungi</taxon>
        <taxon>Dikarya</taxon>
        <taxon>Basidiomycota</taxon>
        <taxon>Agaricomycotina</taxon>
        <taxon>Agaricomycetes</taxon>
        <taxon>Agaricomycetidae</taxon>
        <taxon>Agaricales</taxon>
        <taxon>Agaricineae</taxon>
        <taxon>Psathyrellaceae</taxon>
        <taxon>Coprinellus</taxon>
    </lineage>
</organism>
<feature type="region of interest" description="Disordered" evidence="1">
    <location>
        <begin position="146"/>
        <end position="165"/>
    </location>
</feature>
<comment type="caution">
    <text evidence="3">The sequence shown here is derived from an EMBL/GenBank/DDBJ whole genome shotgun (WGS) entry which is preliminary data.</text>
</comment>
<name>A0A4Y7T255_COPMI</name>
<feature type="compositionally biased region" description="Acidic residues" evidence="1">
    <location>
        <begin position="150"/>
        <end position="161"/>
    </location>
</feature>
<reference evidence="3 4" key="1">
    <citation type="journal article" date="2019" name="Nat. Ecol. Evol.">
        <title>Megaphylogeny resolves global patterns of mushroom evolution.</title>
        <authorList>
            <person name="Varga T."/>
            <person name="Krizsan K."/>
            <person name="Foldi C."/>
            <person name="Dima B."/>
            <person name="Sanchez-Garcia M."/>
            <person name="Sanchez-Ramirez S."/>
            <person name="Szollosi G.J."/>
            <person name="Szarkandi J.G."/>
            <person name="Papp V."/>
            <person name="Albert L."/>
            <person name="Andreopoulos W."/>
            <person name="Angelini C."/>
            <person name="Antonin V."/>
            <person name="Barry K.W."/>
            <person name="Bougher N.L."/>
            <person name="Buchanan P."/>
            <person name="Buyck B."/>
            <person name="Bense V."/>
            <person name="Catcheside P."/>
            <person name="Chovatia M."/>
            <person name="Cooper J."/>
            <person name="Damon W."/>
            <person name="Desjardin D."/>
            <person name="Finy P."/>
            <person name="Geml J."/>
            <person name="Haridas S."/>
            <person name="Hughes K."/>
            <person name="Justo A."/>
            <person name="Karasinski D."/>
            <person name="Kautmanova I."/>
            <person name="Kiss B."/>
            <person name="Kocsube S."/>
            <person name="Kotiranta H."/>
            <person name="LaButti K.M."/>
            <person name="Lechner B.E."/>
            <person name="Liimatainen K."/>
            <person name="Lipzen A."/>
            <person name="Lukacs Z."/>
            <person name="Mihaltcheva S."/>
            <person name="Morgado L.N."/>
            <person name="Niskanen T."/>
            <person name="Noordeloos M.E."/>
            <person name="Ohm R.A."/>
            <person name="Ortiz-Santana B."/>
            <person name="Ovrebo C."/>
            <person name="Racz N."/>
            <person name="Riley R."/>
            <person name="Savchenko A."/>
            <person name="Shiryaev A."/>
            <person name="Soop K."/>
            <person name="Spirin V."/>
            <person name="Szebenyi C."/>
            <person name="Tomsovsky M."/>
            <person name="Tulloss R.E."/>
            <person name="Uehling J."/>
            <person name="Grigoriev I.V."/>
            <person name="Vagvolgyi C."/>
            <person name="Papp T."/>
            <person name="Martin F.M."/>
            <person name="Miettinen O."/>
            <person name="Hibbett D.S."/>
            <person name="Nagy L.G."/>
        </authorList>
    </citation>
    <scope>NUCLEOTIDE SEQUENCE [LARGE SCALE GENOMIC DNA]</scope>
    <source>
        <strain evidence="3 4">FP101781</strain>
    </source>
</reference>
<keyword evidence="4" id="KW-1185">Reference proteome</keyword>
<dbReference type="Proteomes" id="UP000298030">
    <property type="component" value="Unassembled WGS sequence"/>
</dbReference>
<dbReference type="OrthoDB" id="9991317at2759"/>
<protein>
    <recommendedName>
        <fullName evidence="2">CHAT domain-containing protein</fullName>
    </recommendedName>
</protein>
<evidence type="ECO:0000313" key="3">
    <source>
        <dbReference type="EMBL" id="TEB27609.1"/>
    </source>
</evidence>
<sequence>MASMEIDTVTPETVSSRRTYILDISIIASEGSITLEEPLNLTDVYAFSVSQGASGTNIELTRASERQWEGVGEVELPADNLEVLCILKSEEGADIGMAHIPYIGIFDDEEKSDRKPKCIRYAKTSVSCDTGHSLDFIWRAMQPTSTEATMADDDTPSDDTCEGSSEGAAKALSKIMLGLAHHMRARNWLAGDLSDPEDAVTLAKMAAELLSEGDAEFSVAMNFLEGSSSAKSEEGDCTMDIDLAIGLIAQNAESSSSASKGNGSTVNIKVTGAVDDLQSDTPFDGTDSSVLENLPEEGPVVTFNVREEASEAIVLVAGLEEPLRILLPHFTLDKAKGYGAELKRQLDIRATRIRGEDGAGGSAIAMEGGDKVVREILRALWVEVVKPILDMLGIPRSDASTSMRLPRIWWCQTSILSSLPIHAAGIYGEPDFECLSDYAVSSYTPTVKTLTDQVKNEFRVSKTTSGLFLMSQPSPSAEDQVMRSSAEVQAIHEKAVNERIRVVAMEGADINPLQCLDCMEDFSSIHWAYDVSQVVEDPRILFHRGFLPLSAIRKKTLKQADLAFLSTRHFSTKKEGSASEGTHLVAGFLAAGYRRVVTTMWAVADGHPPGLTDDFYDYLWSRGDGPGRGGAFDGTLSAYALHHAIQKLRERPEESGGDLMSWIPYVHFGN</sequence>
<dbReference type="InterPro" id="IPR024983">
    <property type="entry name" value="CHAT_dom"/>
</dbReference>
<gene>
    <name evidence="3" type="ORF">FA13DRAFT_1712508</name>
</gene>
<proteinExistence type="predicted"/>